<evidence type="ECO:0000313" key="2">
    <source>
        <dbReference type="Proteomes" id="UP001062846"/>
    </source>
</evidence>
<name>A0ACC0L2Z5_RHOML</name>
<gene>
    <name evidence="1" type="ORF">RHMOL_Rhmol13G0033300</name>
</gene>
<reference evidence="1" key="1">
    <citation type="submission" date="2022-02" db="EMBL/GenBank/DDBJ databases">
        <title>Plant Genome Project.</title>
        <authorList>
            <person name="Zhang R.-G."/>
        </authorList>
    </citation>
    <scope>NUCLEOTIDE SEQUENCE</scope>
    <source>
        <strain evidence="1">AT1</strain>
    </source>
</reference>
<keyword evidence="2" id="KW-1185">Reference proteome</keyword>
<organism evidence="1 2">
    <name type="scientific">Rhododendron molle</name>
    <name type="common">Chinese azalea</name>
    <name type="synonym">Azalea mollis</name>
    <dbReference type="NCBI Taxonomy" id="49168"/>
    <lineage>
        <taxon>Eukaryota</taxon>
        <taxon>Viridiplantae</taxon>
        <taxon>Streptophyta</taxon>
        <taxon>Embryophyta</taxon>
        <taxon>Tracheophyta</taxon>
        <taxon>Spermatophyta</taxon>
        <taxon>Magnoliopsida</taxon>
        <taxon>eudicotyledons</taxon>
        <taxon>Gunneridae</taxon>
        <taxon>Pentapetalae</taxon>
        <taxon>asterids</taxon>
        <taxon>Ericales</taxon>
        <taxon>Ericaceae</taxon>
        <taxon>Ericoideae</taxon>
        <taxon>Rhodoreae</taxon>
        <taxon>Rhododendron</taxon>
    </lineage>
</organism>
<evidence type="ECO:0000313" key="1">
    <source>
        <dbReference type="EMBL" id="KAI8522907.1"/>
    </source>
</evidence>
<dbReference type="EMBL" id="CM046400">
    <property type="protein sequence ID" value="KAI8522907.1"/>
    <property type="molecule type" value="Genomic_DNA"/>
</dbReference>
<dbReference type="Proteomes" id="UP001062846">
    <property type="component" value="Chromosome 13"/>
</dbReference>
<sequence length="417" mass="48117">MLGSMNDGDISLSAYDTAWVALVEDIHGNGMEFIKGNMGKLEDANAEHMTIGFEVAFPSLIEMGRKLNIELPVDDSPILQEIYARRKLKLSRIPKDMLHTVPTALIYSLEGMPGLEWEKLLKLRCPNGSFLFSTSSTAFALMQTKDDKCFRYLNEIVEKFNGGVPHAYPIDLFERLWAVDRFERLGVSRYFQLKIKEYLDYVYRYWTEEGIFSTRCTTVQDIDDTSMGFRLLRRHGYQVSANVFRHFEKDGEFFCFAGQSTQGVTPMYNLYRASQVGYALDVPWYASLPRVETRFYLDQYGGADDVWIGKTLYRMPNVNNNKYLELAKLDYKNCQALHLQEWDAIQKHKETKLGQGLVPILLRTLNQLLVDGQLTRGDMHRREAELVVRSINLCADCRAPEQQLSQLSHPGHKRRDQ</sequence>
<proteinExistence type="predicted"/>
<comment type="caution">
    <text evidence="1">The sequence shown here is derived from an EMBL/GenBank/DDBJ whole genome shotgun (WGS) entry which is preliminary data.</text>
</comment>
<protein>
    <submittedName>
        <fullName evidence="1">Uncharacterized protein</fullName>
    </submittedName>
</protein>
<accession>A0ACC0L2Z5</accession>